<feature type="domain" description="Bacterial Ig" evidence="3">
    <location>
        <begin position="602"/>
        <end position="686"/>
    </location>
</feature>
<feature type="domain" description="Phage tail tube protein C-terminal" evidence="4">
    <location>
        <begin position="690"/>
        <end position="771"/>
    </location>
</feature>
<dbReference type="Pfam" id="PF17936">
    <property type="entry name" value="Big_6"/>
    <property type="match status" value="8"/>
</dbReference>
<feature type="domain" description="Phage tail tube protein C-terminal" evidence="4">
    <location>
        <begin position="867"/>
        <end position="948"/>
    </location>
</feature>
<dbReference type="InterPro" id="IPR046762">
    <property type="entry name" value="pAdhesive_17"/>
</dbReference>
<evidence type="ECO:0000256" key="1">
    <source>
        <dbReference type="SAM" id="MobiDB-lite"/>
    </source>
</evidence>
<dbReference type="InterPro" id="IPR013783">
    <property type="entry name" value="Ig-like_fold"/>
</dbReference>
<evidence type="ECO:0000259" key="3">
    <source>
        <dbReference type="Pfam" id="PF17936"/>
    </source>
</evidence>
<dbReference type="Pfam" id="PF20609">
    <property type="entry name" value="pAdhesive_17"/>
    <property type="match status" value="1"/>
</dbReference>
<feature type="domain" description="Phage tail tube protein C-terminal" evidence="4">
    <location>
        <begin position="516"/>
        <end position="597"/>
    </location>
</feature>
<evidence type="ECO:0000259" key="5">
    <source>
        <dbReference type="Pfam" id="PF20609"/>
    </source>
</evidence>
<feature type="domain" description="Phage tail tube protein C-terminal" evidence="4">
    <location>
        <begin position="1044"/>
        <end position="1125"/>
    </location>
</feature>
<feature type="transmembrane region" description="Helical" evidence="2">
    <location>
        <begin position="1609"/>
        <end position="1628"/>
    </location>
</feature>
<feature type="domain" description="Phage tail tube protein C-terminal" evidence="4">
    <location>
        <begin position="1218"/>
        <end position="1299"/>
    </location>
</feature>
<feature type="region of interest" description="Disordered" evidence="1">
    <location>
        <begin position="774"/>
        <end position="802"/>
    </location>
</feature>
<sequence length="1637" mass="159616">MEMQKQKPPRKKNKIITKRKVLSATMSGTLLMTSVVIPTAYSLLSNQITAQAAALNIDLLQNITSSNNSGTSTTNRWTSNSGSHNVDFTISGHALANVSLLSGPRYAALAIPQELRGYVVANGNTSVTTNLTIDFNQIALINAIVSAGDTFVAGVATILSNNPAASINLTQVTTQLNLLKGIQNIGGGTFTSPTTLNGNSMLSAPLNDGIGAILSQNVTAILQNLRTAVNSLTATGLAAPAANTALALIKPPLITAIDAVLVPLVNGTGGILDLLLNASALGDTSITIPTKITTPTTIASNIDAKFVGSAVQTNLLDVNILSGADGISYVYLAGDVNLTLVAPTGNLNATTSAIGASDATATLPATLKNNAGTDIPVTSVITNSSGTTVNNGQLSAGTYTVTYSAAGYSSVTQTLVVTDPADTTAPDAPIVTSVTGNSTNGYTVTGTAEPNSTITIKNGAGATVGTATTQPNGSYSVNLPGSVGANAPLNVTAADAAGNVSNPTPTTTPADPINPVLVAPTGNLTATTSAIGAADGMATLPATLKDSEGADVPVTAVITNASGSAVTNGNLAAGTYTVTYTAGGYEDVTQTLVVTDPADTTAPDAPTVGDVTGNSTNGYTVTGTAEPGSTVTIKDGSGASVGTGTVNETGDYTVALPGSVGPNAPISVTATDGAGNVSDPTPATTPADPTLVAPTGNLAATTTAVGAADGMATLPATLKDSEGADVPVTAVITNASGSAVTNGNLAAGTYTVTYTAGGYEDVTQTLVVTDPADTTAPDAPTVGNVTGNSTNGYTVTGTAEPGSTVTIKDGSGATVGTGTANETGDYTVTLPGSVGPNAPISVTATDTAGNVSDPTPATTPADPVSPVLVAPTGNLSATTSAIGASDGMATLPATLKDSEGADVPVTAVITNASGSAVTNGNLAAGTYTVTYTAGGYDDITQTLVVTDPADTTAPDAPTVGNVTGNSTNGYTVTGTAEPGSTVTIKDGSGATVGTGTANETGDYTVTLPGSVGSNAPISVTATDVAGNVSDPTPAKTPADPVSPVLVAPTGNLSATTSTIGAADATATLPATLKDSEGADVPVTAVITNASGSAVTNGSLSAGTYTVTYSASGYDDVTQTLVVTDPADTTAPDAPTVGNVTGNSTNGYTVTGTAEPGSTVTIKDGSGATVGTGTANETGDYTVTLPGSVGPNAPISVTATDAAGNMSDPTPATTPADPTLVAPTGNLSATTSAVGASDAMATLPATLKDSEGADVPVTAVITIASGNAVTNGSLSAGTYTVIYSASGYDDVTQTLVVTDPADTTAPDAPTVGDVTGNSTNGYTVTGTAEPGSTVTIKDGSGATVGTGTANETGDYTVTLPGSVGPNAPISVTATDVAGNVSDPTPAKTPADPDTIAPKAPTVKNVTGNSSKGYTVTGTAEPGSTVTIKDGSGATVGTGTANEAGAYTVTLPGSVGPNAPISVTATDAAGNVSAPTSAKTPADPKAPSDTTAPNPPSVDTVTGNTDTGYTVGGKGEPGSTITIKNPATGEVLGTTIVDKDGNYSIKLPTGVKPGTQLTATATDAAGNVSDPTDFIIPALTSGMAIGNSGDNMGGKYFSSGKLPATNGADTGWLGVIGTVILSLLGSLLFWRKNKKEDES</sequence>
<evidence type="ECO:0000313" key="7">
    <source>
        <dbReference type="Proteomes" id="UP000245919"/>
    </source>
</evidence>
<feature type="domain" description="Bacterial Ig" evidence="3">
    <location>
        <begin position="1304"/>
        <end position="1386"/>
    </location>
</feature>
<protein>
    <submittedName>
        <fullName evidence="6">Cell wall anchor protein</fullName>
    </submittedName>
</protein>
<dbReference type="EMBL" id="CP028160">
    <property type="protein sequence ID" value="AWN65956.1"/>
    <property type="molecule type" value="Genomic_DNA"/>
</dbReference>
<feature type="domain" description="Bacterial Ig" evidence="3">
    <location>
        <begin position="1130"/>
        <end position="1214"/>
    </location>
</feature>
<gene>
    <name evidence="6" type="ORF">LL14B4_07120</name>
</gene>
<name>A0A2Z3KEU9_LACLL</name>
<feature type="domain" description="Bacterial Ig" evidence="3">
    <location>
        <begin position="953"/>
        <end position="1035"/>
    </location>
</feature>
<feature type="compositionally biased region" description="Polar residues" evidence="1">
    <location>
        <begin position="1486"/>
        <end position="1506"/>
    </location>
</feature>
<dbReference type="Pfam" id="PF20608">
    <property type="entry name" value="Phage_tube_C"/>
    <property type="match status" value="6"/>
</dbReference>
<organism evidence="6 7">
    <name type="scientific">Lactococcus lactis subsp. lactis</name>
    <name type="common">Streptococcus lactis</name>
    <dbReference type="NCBI Taxonomy" id="1360"/>
    <lineage>
        <taxon>Bacteria</taxon>
        <taxon>Bacillati</taxon>
        <taxon>Bacillota</taxon>
        <taxon>Bacilli</taxon>
        <taxon>Lactobacillales</taxon>
        <taxon>Streptococcaceae</taxon>
        <taxon>Lactococcus</taxon>
    </lineage>
</organism>
<feature type="region of interest" description="Disordered" evidence="1">
    <location>
        <begin position="1468"/>
        <end position="1518"/>
    </location>
</feature>
<evidence type="ECO:0000313" key="6">
    <source>
        <dbReference type="EMBL" id="AWN65956.1"/>
    </source>
</evidence>
<feature type="domain" description="Bacterial Ig" evidence="3">
    <location>
        <begin position="1490"/>
        <end position="1574"/>
    </location>
</feature>
<feature type="domain" description="Bacterial Ig" evidence="3">
    <location>
        <begin position="1395"/>
        <end position="1478"/>
    </location>
</feature>
<dbReference type="InterPro" id="IPR046763">
    <property type="entry name" value="Phage_tube_C"/>
</dbReference>
<dbReference type="InterPro" id="IPR041498">
    <property type="entry name" value="Big_6"/>
</dbReference>
<feature type="compositionally biased region" description="Low complexity" evidence="1">
    <location>
        <begin position="851"/>
        <end position="864"/>
    </location>
</feature>
<feature type="compositionally biased region" description="Polar residues" evidence="1">
    <location>
        <begin position="783"/>
        <end position="802"/>
    </location>
</feature>
<feature type="compositionally biased region" description="Polar residues" evidence="1">
    <location>
        <begin position="840"/>
        <end position="850"/>
    </location>
</feature>
<keyword evidence="2" id="KW-0472">Membrane</keyword>
<dbReference type="Proteomes" id="UP000245919">
    <property type="component" value="Chromosome"/>
</dbReference>
<feature type="compositionally biased region" description="Polar residues" evidence="1">
    <location>
        <begin position="960"/>
        <end position="983"/>
    </location>
</feature>
<feature type="region of interest" description="Disordered" evidence="1">
    <location>
        <begin position="1184"/>
        <end position="1219"/>
    </location>
</feature>
<feature type="compositionally biased region" description="Low complexity" evidence="1">
    <location>
        <begin position="1208"/>
        <end position="1219"/>
    </location>
</feature>
<evidence type="ECO:0000256" key="2">
    <source>
        <dbReference type="SAM" id="Phobius"/>
    </source>
</evidence>
<dbReference type="Gene3D" id="2.60.40.10">
    <property type="entry name" value="Immunoglobulins"/>
    <property type="match status" value="8"/>
</dbReference>
<feature type="domain" description="Bacterial Ig" evidence="3">
    <location>
        <begin position="425"/>
        <end position="509"/>
    </location>
</feature>
<dbReference type="NCBIfam" id="TIGR01167">
    <property type="entry name" value="LPXTG_anchor"/>
    <property type="match status" value="1"/>
</dbReference>
<feature type="domain" description="Phage tail tube protein C-terminal" evidence="4">
    <location>
        <begin position="339"/>
        <end position="420"/>
    </location>
</feature>
<keyword evidence="2" id="KW-1133">Transmembrane helix</keyword>
<feature type="transmembrane region" description="Helical" evidence="2">
    <location>
        <begin position="21"/>
        <end position="44"/>
    </location>
</feature>
<keyword evidence="2" id="KW-0812">Transmembrane</keyword>
<feature type="compositionally biased region" description="Low complexity" evidence="1">
    <location>
        <begin position="1381"/>
        <end position="1396"/>
    </location>
</feature>
<reference evidence="6 7" key="1">
    <citation type="submission" date="2018-03" db="EMBL/GenBank/DDBJ databases">
        <title>Genome sequence of Lactococcus lactis strain 14B4 from almond drupe.</title>
        <authorList>
            <person name="Tran T.D."/>
            <person name="McGarvey J.A."/>
            <person name="Huynh S."/>
            <person name="Parker C.T."/>
        </authorList>
    </citation>
    <scope>NUCLEOTIDE SEQUENCE [LARGE SCALE GENOMIC DNA]</scope>
    <source>
        <strain evidence="6 7">14B4</strain>
    </source>
</reference>
<feature type="domain" description="Bacterial Ig" evidence="3">
    <location>
        <begin position="776"/>
        <end position="860"/>
    </location>
</feature>
<feature type="region of interest" description="Disordered" evidence="1">
    <location>
        <begin position="837"/>
        <end position="864"/>
    </location>
</feature>
<feature type="domain" description="Putative adhesive" evidence="5">
    <location>
        <begin position="52"/>
        <end position="332"/>
    </location>
</feature>
<dbReference type="GeneID" id="89633557"/>
<dbReference type="NCBIfam" id="NF033510">
    <property type="entry name" value="Ca_tandemer"/>
    <property type="match status" value="4"/>
</dbReference>
<dbReference type="RefSeq" id="WP_109991015.1">
    <property type="nucleotide sequence ID" value="NZ_CP028160.1"/>
</dbReference>
<evidence type="ECO:0000259" key="4">
    <source>
        <dbReference type="Pfam" id="PF20608"/>
    </source>
</evidence>
<feature type="region of interest" description="Disordered" evidence="1">
    <location>
        <begin position="951"/>
        <end position="998"/>
    </location>
</feature>
<accession>A0A2Z3KEU9</accession>
<proteinExistence type="predicted"/>
<feature type="region of interest" description="Disordered" evidence="1">
    <location>
        <begin position="1376"/>
        <end position="1406"/>
    </location>
</feature>